<proteinExistence type="predicted"/>
<feature type="non-terminal residue" evidence="1">
    <location>
        <position position="93"/>
    </location>
</feature>
<sequence>MNSAQLLVSVEGSVPHCLCFWKEMCPSETNTATSLILLGGIVLHCIDIVYYRSCKWQDLCTIVGVSGRNDVPLLESVDGIVPQGLNKSKQRAT</sequence>
<gene>
    <name evidence="1" type="ORF">SPARVUS_LOCUS12226065</name>
</gene>
<evidence type="ECO:0000313" key="1">
    <source>
        <dbReference type="EMBL" id="CAI9597277.1"/>
    </source>
</evidence>
<accession>A0ABN9FN30</accession>
<organism evidence="1 2">
    <name type="scientific">Staurois parvus</name>
    <dbReference type="NCBI Taxonomy" id="386267"/>
    <lineage>
        <taxon>Eukaryota</taxon>
        <taxon>Metazoa</taxon>
        <taxon>Chordata</taxon>
        <taxon>Craniata</taxon>
        <taxon>Vertebrata</taxon>
        <taxon>Euteleostomi</taxon>
        <taxon>Amphibia</taxon>
        <taxon>Batrachia</taxon>
        <taxon>Anura</taxon>
        <taxon>Neobatrachia</taxon>
        <taxon>Ranoidea</taxon>
        <taxon>Ranidae</taxon>
        <taxon>Staurois</taxon>
    </lineage>
</organism>
<evidence type="ECO:0000313" key="2">
    <source>
        <dbReference type="Proteomes" id="UP001162483"/>
    </source>
</evidence>
<name>A0ABN9FN30_9NEOB</name>
<reference evidence="1" key="1">
    <citation type="submission" date="2023-05" db="EMBL/GenBank/DDBJ databases">
        <authorList>
            <person name="Stuckert A."/>
        </authorList>
    </citation>
    <scope>NUCLEOTIDE SEQUENCE</scope>
</reference>
<comment type="caution">
    <text evidence="1">The sequence shown here is derived from an EMBL/GenBank/DDBJ whole genome shotgun (WGS) entry which is preliminary data.</text>
</comment>
<protein>
    <submittedName>
        <fullName evidence="1">Uncharacterized protein</fullName>
    </submittedName>
</protein>
<dbReference type="EMBL" id="CATNWA010017008">
    <property type="protein sequence ID" value="CAI9597277.1"/>
    <property type="molecule type" value="Genomic_DNA"/>
</dbReference>
<dbReference type="Proteomes" id="UP001162483">
    <property type="component" value="Unassembled WGS sequence"/>
</dbReference>
<keyword evidence="2" id="KW-1185">Reference proteome</keyword>